<dbReference type="SUPFAM" id="SSF55874">
    <property type="entry name" value="ATPase domain of HSP90 chaperone/DNA topoisomerase II/histidine kinase"/>
    <property type="match status" value="1"/>
</dbReference>
<dbReference type="Gene3D" id="1.20.5.1930">
    <property type="match status" value="1"/>
</dbReference>
<feature type="transmembrane region" description="Helical" evidence="9">
    <location>
        <begin position="62"/>
        <end position="88"/>
    </location>
</feature>
<dbReference type="InterPro" id="IPR011712">
    <property type="entry name" value="Sig_transdc_His_kin_sub3_dim/P"/>
</dbReference>
<sequence>MLRVPHRPAVGPSVMTGLCVLSFLLDASVVSRSHVGLAVLASGALALGAAAAQTWMYGTGRQVVACGLSLCVAACSLLTTSLVQGAVLQRTPGWAELCGLLALLCLTCRYARPSLVMVCSVPLFVAAMRTQERAPVVLDLPVFRDVDGLFVLLPMAFVLLGGYLRGEDGRRRAAARDVRRAERLDLARDLHDHVAHYVTAIVVQAQAGEHIVEKDPATARRLFSNIEQTGQDGLVAMQRMVRLLRTSETATAQAAVTPVMTSIKELVRRADSVGQRVSLEIVEGVKADDWPPQLAKTAKRLVQEGLTNVRKHARTASAVHVRMEVAAGRLVIHVRDNGTSQHHGRPWFLPSGFGMIGLRERVDELGGELSSGPMPEGGWELSASIPLNWADRKPR</sequence>
<evidence type="ECO:0000256" key="8">
    <source>
        <dbReference type="ARBA" id="ARBA00023012"/>
    </source>
</evidence>
<feature type="transmembrane region" description="Helical" evidence="9">
    <location>
        <begin position="37"/>
        <end position="56"/>
    </location>
</feature>
<keyword evidence="5" id="KW-0547">Nucleotide-binding</keyword>
<evidence type="ECO:0000313" key="11">
    <source>
        <dbReference type="EMBL" id="RMB79443.1"/>
    </source>
</evidence>
<evidence type="ECO:0000256" key="5">
    <source>
        <dbReference type="ARBA" id="ARBA00022741"/>
    </source>
</evidence>
<name>A0A3M0HYA1_9ACTN</name>
<keyword evidence="4" id="KW-0808">Transferase</keyword>
<keyword evidence="6" id="KW-0418">Kinase</keyword>
<dbReference type="GO" id="GO:0005524">
    <property type="term" value="F:ATP binding"/>
    <property type="evidence" value="ECO:0007669"/>
    <property type="project" value="UniProtKB-KW"/>
</dbReference>
<keyword evidence="9" id="KW-0472">Membrane</keyword>
<reference evidence="11 12" key="1">
    <citation type="submission" date="2017-11" db="EMBL/GenBank/DDBJ databases">
        <title>Draft genome of actinobacteria isolated from guarana (Paullinia cupana (Mart.) Ducke.</title>
        <authorList>
            <person name="Siqueira K.A."/>
            <person name="Liotti R.G."/>
            <person name="Mendes T.A.O."/>
            <person name="Soares M.A."/>
        </authorList>
    </citation>
    <scope>NUCLEOTIDE SEQUENCE [LARGE SCALE GENOMIC DNA]</scope>
    <source>
        <strain evidence="11 12">193</strain>
    </source>
</reference>
<feature type="transmembrane region" description="Helical" evidence="9">
    <location>
        <begin position="6"/>
        <end position="25"/>
    </location>
</feature>
<evidence type="ECO:0000256" key="3">
    <source>
        <dbReference type="ARBA" id="ARBA00022553"/>
    </source>
</evidence>
<evidence type="ECO:0000256" key="9">
    <source>
        <dbReference type="SAM" id="Phobius"/>
    </source>
</evidence>
<evidence type="ECO:0000256" key="4">
    <source>
        <dbReference type="ARBA" id="ARBA00022679"/>
    </source>
</evidence>
<dbReference type="Pfam" id="PF07730">
    <property type="entry name" value="HisKA_3"/>
    <property type="match status" value="1"/>
</dbReference>
<comment type="catalytic activity">
    <reaction evidence="1">
        <text>ATP + protein L-histidine = ADP + protein N-phospho-L-histidine.</text>
        <dbReference type="EC" id="2.7.13.3"/>
    </reaction>
</comment>
<organism evidence="11 12">
    <name type="scientific">Streptomyces shenzhenensis</name>
    <dbReference type="NCBI Taxonomy" id="943815"/>
    <lineage>
        <taxon>Bacteria</taxon>
        <taxon>Bacillati</taxon>
        <taxon>Actinomycetota</taxon>
        <taxon>Actinomycetes</taxon>
        <taxon>Kitasatosporales</taxon>
        <taxon>Streptomycetaceae</taxon>
        <taxon>Streptomyces</taxon>
    </lineage>
</organism>
<evidence type="ECO:0000256" key="6">
    <source>
        <dbReference type="ARBA" id="ARBA00022777"/>
    </source>
</evidence>
<dbReference type="AlphaFoldDB" id="A0A3M0HYA1"/>
<dbReference type="Proteomes" id="UP000270471">
    <property type="component" value="Unassembled WGS sequence"/>
</dbReference>
<keyword evidence="12" id="KW-1185">Reference proteome</keyword>
<dbReference type="Gene3D" id="3.30.565.10">
    <property type="entry name" value="Histidine kinase-like ATPase, C-terminal domain"/>
    <property type="match status" value="1"/>
</dbReference>
<dbReference type="PANTHER" id="PTHR24421">
    <property type="entry name" value="NITRATE/NITRITE SENSOR PROTEIN NARX-RELATED"/>
    <property type="match status" value="1"/>
</dbReference>
<evidence type="ECO:0000256" key="2">
    <source>
        <dbReference type="ARBA" id="ARBA00012438"/>
    </source>
</evidence>
<feature type="domain" description="Signal transduction histidine kinase subgroup 3 dimerisation and phosphoacceptor" evidence="10">
    <location>
        <begin position="182"/>
        <end position="247"/>
    </location>
</feature>
<dbReference type="GO" id="GO:0000155">
    <property type="term" value="F:phosphorelay sensor kinase activity"/>
    <property type="evidence" value="ECO:0007669"/>
    <property type="project" value="InterPro"/>
</dbReference>
<evidence type="ECO:0000259" key="10">
    <source>
        <dbReference type="Pfam" id="PF07730"/>
    </source>
</evidence>
<accession>A0A3M0HYA1</accession>
<protein>
    <recommendedName>
        <fullName evidence="2">histidine kinase</fullName>
        <ecNumber evidence="2">2.7.13.3</ecNumber>
    </recommendedName>
</protein>
<comment type="caution">
    <text evidence="11">The sequence shown here is derived from an EMBL/GenBank/DDBJ whole genome shotgun (WGS) entry which is preliminary data.</text>
</comment>
<feature type="transmembrane region" description="Helical" evidence="9">
    <location>
        <begin position="148"/>
        <end position="166"/>
    </location>
</feature>
<dbReference type="PANTHER" id="PTHR24421:SF10">
    <property type="entry name" value="NITRATE_NITRITE SENSOR PROTEIN NARQ"/>
    <property type="match status" value="1"/>
</dbReference>
<dbReference type="EC" id="2.7.13.3" evidence="2"/>
<dbReference type="EMBL" id="PENI01000067">
    <property type="protein sequence ID" value="RMB79443.1"/>
    <property type="molecule type" value="Genomic_DNA"/>
</dbReference>
<dbReference type="InterPro" id="IPR050482">
    <property type="entry name" value="Sensor_HK_TwoCompSys"/>
</dbReference>
<evidence type="ECO:0000313" key="12">
    <source>
        <dbReference type="Proteomes" id="UP000270471"/>
    </source>
</evidence>
<dbReference type="GO" id="GO:0046983">
    <property type="term" value="F:protein dimerization activity"/>
    <property type="evidence" value="ECO:0007669"/>
    <property type="project" value="InterPro"/>
</dbReference>
<keyword evidence="3" id="KW-0597">Phosphoprotein</keyword>
<keyword evidence="9" id="KW-1133">Transmembrane helix</keyword>
<evidence type="ECO:0000256" key="7">
    <source>
        <dbReference type="ARBA" id="ARBA00022840"/>
    </source>
</evidence>
<keyword evidence="8" id="KW-0902">Two-component regulatory system</keyword>
<dbReference type="InterPro" id="IPR036890">
    <property type="entry name" value="HATPase_C_sf"/>
</dbReference>
<keyword evidence="7" id="KW-0067">ATP-binding</keyword>
<keyword evidence="9" id="KW-0812">Transmembrane</keyword>
<evidence type="ECO:0000256" key="1">
    <source>
        <dbReference type="ARBA" id="ARBA00000085"/>
    </source>
</evidence>
<dbReference type="CDD" id="cd16917">
    <property type="entry name" value="HATPase_UhpB-NarQ-NarX-like"/>
    <property type="match status" value="1"/>
</dbReference>
<dbReference type="GO" id="GO:0016020">
    <property type="term" value="C:membrane"/>
    <property type="evidence" value="ECO:0007669"/>
    <property type="project" value="InterPro"/>
</dbReference>
<dbReference type="OrthoDB" id="227596at2"/>
<gene>
    <name evidence="11" type="ORF">CTZ28_45525</name>
</gene>
<proteinExistence type="predicted"/>